<dbReference type="Pfam" id="PF13434">
    <property type="entry name" value="Lys_Orn_oxgnase"/>
    <property type="match status" value="1"/>
</dbReference>
<evidence type="ECO:0000256" key="6">
    <source>
        <dbReference type="ARBA" id="ARBA00022857"/>
    </source>
</evidence>
<reference evidence="8 9" key="1">
    <citation type="submission" date="2016-08" db="EMBL/GenBank/DDBJ databases">
        <authorList>
            <person name="Seilhamer J.J."/>
        </authorList>
    </citation>
    <scope>NUCLEOTIDE SEQUENCE [LARGE SCALE GENOMIC DNA]</scope>
    <source>
        <strain evidence="8 9">VC14762</strain>
    </source>
</reference>
<dbReference type="Proteomes" id="UP000188543">
    <property type="component" value="Unassembled WGS sequence"/>
</dbReference>
<proteinExistence type="inferred from homology"/>
<evidence type="ECO:0000256" key="7">
    <source>
        <dbReference type="ARBA" id="ARBA00023002"/>
    </source>
</evidence>
<keyword evidence="6" id="KW-0521">NADP</keyword>
<comment type="similarity">
    <text evidence="3">Belongs to the lysine N(6)-hydroxylase/L-ornithine N(5)-oxygenase family.</text>
</comment>
<comment type="caution">
    <text evidence="8">The sequence shown here is derived from an EMBL/GenBank/DDBJ whole genome shotgun (WGS) entry which is preliminary data.</text>
</comment>
<keyword evidence="4" id="KW-0285">Flavoprotein</keyword>
<keyword evidence="8" id="KW-0503">Monooxygenase</keyword>
<dbReference type="PANTHER" id="PTHR42802">
    <property type="entry name" value="MONOOXYGENASE"/>
    <property type="match status" value="1"/>
</dbReference>
<dbReference type="OrthoDB" id="7527071at2"/>
<sequence>MNPFEIQTLDGAKPRAFAGEEVDVLGIGVGPFNLSLAALLAPLNGLRSLFVERRPEFRWHPGLMLADSSLTTSFLKDLVTLADPCSRYSFIAFLQRTERLYSFANARFPTVRRREFEQYMRWVCASLDNLRFDCEVESVVRDGRALRVTTSHGVVRTANLVVGVGLRPTVPACARPHLGADVLHSSQFCTVRPALAGRRVAIVGGGQSGAELALHLLGLTGDAAPAHIAWLTRRENFLPMDDSPFVNEWFVPQYNEHFSRLSPQRKRDALETQRLASDGVTLPLLTAIYQRLYEITHIEGRPGHCALMPGRSMANLHRADGGFVLSVDDGTGVHAPLHADVVLLATGSEFQMPGALESLRFEMHTRDGAPELDDDYAVRWNRPSAARIFFQNAARTTRGIADPNLSLAAWRSGRIANAIAGASIYEVGTPPGFVDWPHGEAPQAATQQLVN</sequence>
<dbReference type="PANTHER" id="PTHR42802:SF1">
    <property type="entry name" value="L-ORNITHINE N(5)-MONOOXYGENASE"/>
    <property type="match status" value="1"/>
</dbReference>
<dbReference type="EMBL" id="MUTJ01000091">
    <property type="protein sequence ID" value="ONU78138.1"/>
    <property type="molecule type" value="Genomic_DNA"/>
</dbReference>
<dbReference type="SUPFAM" id="SSF51905">
    <property type="entry name" value="FAD/NAD(P)-binding domain"/>
    <property type="match status" value="2"/>
</dbReference>
<evidence type="ECO:0000256" key="3">
    <source>
        <dbReference type="ARBA" id="ARBA00007588"/>
    </source>
</evidence>
<keyword evidence="5" id="KW-0274">FAD</keyword>
<dbReference type="RefSeq" id="WP_006493536.1">
    <property type="nucleotide sequence ID" value="NZ_CADETK010000009.1"/>
</dbReference>
<dbReference type="AlphaFoldDB" id="A0A107KZS7"/>
<name>A0A107KZS7_9BURK</name>
<organism evidence="8 9">
    <name type="scientific">Burkholderia cenocepacia</name>
    <dbReference type="NCBI Taxonomy" id="95486"/>
    <lineage>
        <taxon>Bacteria</taxon>
        <taxon>Pseudomonadati</taxon>
        <taxon>Pseudomonadota</taxon>
        <taxon>Betaproteobacteria</taxon>
        <taxon>Burkholderiales</taxon>
        <taxon>Burkholderiaceae</taxon>
        <taxon>Burkholderia</taxon>
        <taxon>Burkholderia cepacia complex</taxon>
    </lineage>
</organism>
<dbReference type="GO" id="GO:0004497">
    <property type="term" value="F:monooxygenase activity"/>
    <property type="evidence" value="ECO:0007669"/>
    <property type="project" value="UniProtKB-KW"/>
</dbReference>
<comment type="pathway">
    <text evidence="2">Siderophore biosynthesis.</text>
</comment>
<dbReference type="Gene3D" id="3.50.50.60">
    <property type="entry name" value="FAD/NAD(P)-binding domain"/>
    <property type="match status" value="1"/>
</dbReference>
<gene>
    <name evidence="8" type="ORF">A8E72_30230</name>
</gene>
<dbReference type="InterPro" id="IPR036188">
    <property type="entry name" value="FAD/NAD-bd_sf"/>
</dbReference>
<dbReference type="GeneID" id="56560505"/>
<protein>
    <submittedName>
        <fullName evidence="8">L-lysine 6-monooxygenase</fullName>
    </submittedName>
</protein>
<dbReference type="InterPro" id="IPR025700">
    <property type="entry name" value="Lys/Orn_oxygenase"/>
</dbReference>
<evidence type="ECO:0000256" key="2">
    <source>
        <dbReference type="ARBA" id="ARBA00004924"/>
    </source>
</evidence>
<evidence type="ECO:0000313" key="8">
    <source>
        <dbReference type="EMBL" id="ONU78138.1"/>
    </source>
</evidence>
<keyword evidence="7" id="KW-0560">Oxidoreductase</keyword>
<evidence type="ECO:0000256" key="1">
    <source>
        <dbReference type="ARBA" id="ARBA00001974"/>
    </source>
</evidence>
<evidence type="ECO:0000256" key="5">
    <source>
        <dbReference type="ARBA" id="ARBA00022827"/>
    </source>
</evidence>
<accession>A0A107KZS7</accession>
<evidence type="ECO:0000256" key="4">
    <source>
        <dbReference type="ARBA" id="ARBA00022630"/>
    </source>
</evidence>
<evidence type="ECO:0000313" key="9">
    <source>
        <dbReference type="Proteomes" id="UP000188543"/>
    </source>
</evidence>
<comment type="cofactor">
    <cofactor evidence="1">
        <name>FAD</name>
        <dbReference type="ChEBI" id="CHEBI:57692"/>
    </cofactor>
</comment>